<reference evidence="2 3" key="1">
    <citation type="journal article" date="2017" name="G3 (Bethesda)">
        <title>The Physical Genome Mapping of Anopheles albimanus Corrected Scaffold Misassemblies and Identified Interarm Rearrangements in Genus Anopheles.</title>
        <authorList>
            <person name="Artemov G.N."/>
            <person name="Peery A.N."/>
            <person name="Jiang X."/>
            <person name="Tu Z."/>
            <person name="Stegniy V.N."/>
            <person name="Sharakhova M.V."/>
            <person name="Sharakhov I.V."/>
        </authorList>
    </citation>
    <scope>NUCLEOTIDE SEQUENCE [LARGE SCALE GENOMIC DNA]</scope>
    <source>
        <strain evidence="2 3">ALBI9_A</strain>
    </source>
</reference>
<evidence type="ECO:0000313" key="3">
    <source>
        <dbReference type="Proteomes" id="UP000069272"/>
    </source>
</evidence>
<sequence>MSYAYLHHIVRASKMCTATLNGPEINGRLFVQDTKRRIENQSVPYEEEYRLQLKHLQCKEREVIKETFLKQEWNIGSAHVLAMLQDAGILTASESILSLACPDVTQQIMNDLLETEYTLLAHLVKFAFKDNHHSITLTKVLQECFSGLLNDLRDNPNIIPCNYLLELKAHLPSEELDLVRNEHLQLLLTHPEQSGSLNEAIREQDRWRTEMEEHKDTILGSMILDVLPNGTALLELLKNMLDSCETISLKNALHLMRALSKRVGEDNGSIRAIKEWMKTLFTETVATGLTSKMQLMLLFAREICSANQIVLGTYSAWYKQTIGEMKYCGMKKDQFIRMLEMLTAILPSETSLDILKVHSTISISAPIRCNEYVLNYKQLCRARRLNRNESHLQHSSVRYHDLPPLPQIGLKLKNMYSLGENLFPHLLFNPSLDINPWKSRFDQHTTLKFINFDHPRLCQFVPDRICKIVAGNLNRKFHLASWNRNESHLEHSSVRYHDLPSPPLIVLWRKETGVRKETLSSSAVQSTSKPGKYCSPACSFNPPVDLKPWQRCFDQHTTLLYIYLNIFRISQCVPDRICKVIAQNLNSKFHLPVEP</sequence>
<proteinExistence type="predicted"/>
<dbReference type="Proteomes" id="UP000069272">
    <property type="component" value="Chromosome 3L"/>
</dbReference>
<dbReference type="InterPro" id="IPR031729">
    <property type="entry name" value="Fanconi_A_N"/>
</dbReference>
<keyword evidence="3" id="KW-1185">Reference proteome</keyword>
<dbReference type="AlphaFoldDB" id="A0A182FDN9"/>
<protein>
    <submittedName>
        <fullName evidence="2">Fanconi_A_N domain-containing protein</fullName>
    </submittedName>
</protein>
<evidence type="ECO:0000313" key="2">
    <source>
        <dbReference type="EnsemblMetazoa" id="AALB004630-PA"/>
    </source>
</evidence>
<dbReference type="VEuPathDB" id="VectorBase:AALB20_030287"/>
<organism evidence="2 3">
    <name type="scientific">Anopheles albimanus</name>
    <name type="common">New world malaria mosquito</name>
    <dbReference type="NCBI Taxonomy" id="7167"/>
    <lineage>
        <taxon>Eukaryota</taxon>
        <taxon>Metazoa</taxon>
        <taxon>Ecdysozoa</taxon>
        <taxon>Arthropoda</taxon>
        <taxon>Hexapoda</taxon>
        <taxon>Insecta</taxon>
        <taxon>Pterygota</taxon>
        <taxon>Neoptera</taxon>
        <taxon>Endopterygota</taxon>
        <taxon>Diptera</taxon>
        <taxon>Nematocera</taxon>
        <taxon>Culicoidea</taxon>
        <taxon>Culicidae</taxon>
        <taxon>Anophelinae</taxon>
        <taxon>Anopheles</taxon>
    </lineage>
</organism>
<dbReference type="VEuPathDB" id="VectorBase:AALB004630"/>
<reference evidence="2" key="2">
    <citation type="submission" date="2022-08" db="UniProtKB">
        <authorList>
            <consortium name="EnsemblMetazoa"/>
        </authorList>
    </citation>
    <scope>IDENTIFICATION</scope>
    <source>
        <strain evidence="2">STECLA/ALBI9_A</strain>
    </source>
</reference>
<dbReference type="EnsemblMetazoa" id="AALB004630-RA">
    <property type="protein sequence ID" value="AALB004630-PA"/>
    <property type="gene ID" value="AALB004630"/>
</dbReference>
<dbReference type="STRING" id="7167.A0A182FDN9"/>
<evidence type="ECO:0000259" key="1">
    <source>
        <dbReference type="Pfam" id="PF15865"/>
    </source>
</evidence>
<name>A0A182FDN9_ANOAL</name>
<feature type="domain" description="Fanconi anaemia group A protein N-terminal" evidence="1">
    <location>
        <begin position="72"/>
        <end position="383"/>
    </location>
</feature>
<accession>A0A182FDN9</accession>
<dbReference type="Pfam" id="PF15865">
    <property type="entry name" value="Fanconi_A_N"/>
    <property type="match status" value="1"/>
</dbReference>